<sequence>MKKIGILCLAFLLLGLVNANAQGAVDRLLGKIDKVSEKVDKAGATADKAGKTGGLISNFFGKKKDNTSAVAVVETQTIVNISGADFATLKSIAEKAENTKGVISAKTKFSTGGSSISLQHSGTSDDLLKALQKTNPTVFAEKNISGMEDGQISIIIKK</sequence>
<organism evidence="2 3">
    <name type="scientific">Pedobacter vanadiisoli</name>
    <dbReference type="NCBI Taxonomy" id="1761975"/>
    <lineage>
        <taxon>Bacteria</taxon>
        <taxon>Pseudomonadati</taxon>
        <taxon>Bacteroidota</taxon>
        <taxon>Sphingobacteriia</taxon>
        <taxon>Sphingobacteriales</taxon>
        <taxon>Sphingobacteriaceae</taxon>
        <taxon>Pedobacter</taxon>
    </lineage>
</organism>
<keyword evidence="1" id="KW-0732">Signal</keyword>
<feature type="signal peptide" evidence="1">
    <location>
        <begin position="1"/>
        <end position="21"/>
    </location>
</feature>
<evidence type="ECO:0000256" key="1">
    <source>
        <dbReference type="SAM" id="SignalP"/>
    </source>
</evidence>
<evidence type="ECO:0000313" key="2">
    <source>
        <dbReference type="EMBL" id="MFD2583058.1"/>
    </source>
</evidence>
<proteinExistence type="predicted"/>
<reference evidence="3" key="1">
    <citation type="journal article" date="2019" name="Int. J. Syst. Evol. Microbiol.">
        <title>The Global Catalogue of Microorganisms (GCM) 10K type strain sequencing project: providing services to taxonomists for standard genome sequencing and annotation.</title>
        <authorList>
            <consortium name="The Broad Institute Genomics Platform"/>
            <consortium name="The Broad Institute Genome Sequencing Center for Infectious Disease"/>
            <person name="Wu L."/>
            <person name="Ma J."/>
        </authorList>
    </citation>
    <scope>NUCLEOTIDE SEQUENCE [LARGE SCALE GENOMIC DNA]</scope>
    <source>
        <strain evidence="3">KCTC 42866</strain>
    </source>
</reference>
<dbReference type="EMBL" id="JBHULL010000008">
    <property type="protein sequence ID" value="MFD2583058.1"/>
    <property type="molecule type" value="Genomic_DNA"/>
</dbReference>
<accession>A0ABW5MLG5</accession>
<dbReference type="Proteomes" id="UP001597461">
    <property type="component" value="Unassembled WGS sequence"/>
</dbReference>
<comment type="caution">
    <text evidence="2">The sequence shown here is derived from an EMBL/GenBank/DDBJ whole genome shotgun (WGS) entry which is preliminary data.</text>
</comment>
<name>A0ABW5MLG5_9SPHI</name>
<evidence type="ECO:0000313" key="3">
    <source>
        <dbReference type="Proteomes" id="UP001597461"/>
    </source>
</evidence>
<dbReference type="RefSeq" id="WP_379078699.1">
    <property type="nucleotide sequence ID" value="NZ_JBHULL010000008.1"/>
</dbReference>
<protein>
    <submittedName>
        <fullName evidence="2">Uncharacterized protein</fullName>
    </submittedName>
</protein>
<feature type="chain" id="PRO_5045064998" evidence="1">
    <location>
        <begin position="22"/>
        <end position="158"/>
    </location>
</feature>
<keyword evidence="3" id="KW-1185">Reference proteome</keyword>
<gene>
    <name evidence="2" type="ORF">ACFSR6_11200</name>
</gene>